<keyword evidence="3" id="KW-0238">DNA-binding</keyword>
<sequence length="333" mass="38474">NQGILGYYNEFLAENVITWTTAGVKAGAVNFRKVKFFATGSCGILSSKKYLENEFFAIAIGLQTKKNVTNGIIPSLKIIDMAQIELNFTTDISEQQKISQFFETFENLANKLEEKINLLKDVKNTLTKKMFTDLSSDFPSIRFKGFSKSWKTEQISDLFQSYKNKNSNNLKLISYSVSNKLGFVSQKQLFKKGGKAIFANKDNSQIITKNSFAFNPSRIQVGSLALYKNSMPGLISPMYEVFKLKKDYNSDYFLIWFKTEIFKKLMLKSTNKSVRHIFRLNEIEKYFIKVADTVEQEKIWQLFETFDSLIAAYEQKAEYFKNLKTSFITKMFI</sequence>
<keyword evidence="6" id="KW-0255">Endonuclease</keyword>
<evidence type="ECO:0000259" key="5">
    <source>
        <dbReference type="Pfam" id="PF01420"/>
    </source>
</evidence>
<dbReference type="PANTHER" id="PTHR30408:SF12">
    <property type="entry name" value="TYPE I RESTRICTION ENZYME MJAVIII SPECIFICITY SUBUNIT"/>
    <property type="match status" value="1"/>
</dbReference>
<dbReference type="PANTHER" id="PTHR30408">
    <property type="entry name" value="TYPE-1 RESTRICTION ENZYME ECOKI SPECIFICITY PROTEIN"/>
    <property type="match status" value="1"/>
</dbReference>
<dbReference type="GO" id="GO:0003677">
    <property type="term" value="F:DNA binding"/>
    <property type="evidence" value="ECO:0007669"/>
    <property type="project" value="UniProtKB-KW"/>
</dbReference>
<keyword evidence="6" id="KW-0378">Hydrolase</keyword>
<reference evidence="6" key="1">
    <citation type="submission" date="2023-10" db="EMBL/GenBank/DDBJ databases">
        <title>Genome sequences of Myoplasma ovipneumoniae isolated from sheep.</title>
        <authorList>
            <person name="Spergser J."/>
        </authorList>
    </citation>
    <scope>NUCLEOTIDE SEQUENCE</scope>
    <source>
        <strain evidence="6">5474_3</strain>
    </source>
</reference>
<organism evidence="6 7">
    <name type="scientific">Mesomycoplasma ovipneumoniae</name>
    <dbReference type="NCBI Taxonomy" id="29562"/>
    <lineage>
        <taxon>Bacteria</taxon>
        <taxon>Bacillati</taxon>
        <taxon>Mycoplasmatota</taxon>
        <taxon>Mycoplasmoidales</taxon>
        <taxon>Metamycoplasmataceae</taxon>
        <taxon>Mesomycoplasma</taxon>
    </lineage>
</organism>
<evidence type="ECO:0000313" key="7">
    <source>
        <dbReference type="Proteomes" id="UP001287983"/>
    </source>
</evidence>
<evidence type="ECO:0000256" key="1">
    <source>
        <dbReference type="ARBA" id="ARBA00010923"/>
    </source>
</evidence>
<evidence type="ECO:0000256" key="4">
    <source>
        <dbReference type="SAM" id="Coils"/>
    </source>
</evidence>
<accession>A0AAP6CUG2</accession>
<dbReference type="Proteomes" id="UP001287983">
    <property type="component" value="Unassembled WGS sequence"/>
</dbReference>
<feature type="domain" description="Type I restriction modification DNA specificity" evidence="5">
    <location>
        <begin position="3"/>
        <end position="117"/>
    </location>
</feature>
<feature type="non-terminal residue" evidence="6">
    <location>
        <position position="1"/>
    </location>
</feature>
<dbReference type="EMBL" id="JAWPFQ010000035">
    <property type="protein sequence ID" value="MDW2916700.1"/>
    <property type="molecule type" value="Genomic_DNA"/>
</dbReference>
<dbReference type="Gene3D" id="1.10.287.1120">
    <property type="entry name" value="Bipartite methylase S protein"/>
    <property type="match status" value="1"/>
</dbReference>
<keyword evidence="2" id="KW-0680">Restriction system</keyword>
<dbReference type="SUPFAM" id="SSF116734">
    <property type="entry name" value="DNA methylase specificity domain"/>
    <property type="match status" value="2"/>
</dbReference>
<proteinExistence type="inferred from homology"/>
<evidence type="ECO:0000256" key="3">
    <source>
        <dbReference type="ARBA" id="ARBA00023125"/>
    </source>
</evidence>
<name>A0AAP6CUG2_9BACT</name>
<dbReference type="GO" id="GO:0004519">
    <property type="term" value="F:endonuclease activity"/>
    <property type="evidence" value="ECO:0007669"/>
    <property type="project" value="UniProtKB-KW"/>
</dbReference>
<dbReference type="RefSeq" id="WP_318047100.1">
    <property type="nucleotide sequence ID" value="NZ_JAWPFQ010000035.1"/>
</dbReference>
<dbReference type="InterPro" id="IPR052021">
    <property type="entry name" value="Type-I_RS_S_subunit"/>
</dbReference>
<dbReference type="Gene3D" id="3.90.220.20">
    <property type="entry name" value="DNA methylase specificity domains"/>
    <property type="match status" value="2"/>
</dbReference>
<evidence type="ECO:0000256" key="2">
    <source>
        <dbReference type="ARBA" id="ARBA00022747"/>
    </source>
</evidence>
<protein>
    <submittedName>
        <fullName evidence="6">Restriction endonuclease subunit S</fullName>
    </submittedName>
</protein>
<dbReference type="GO" id="GO:0009307">
    <property type="term" value="P:DNA restriction-modification system"/>
    <property type="evidence" value="ECO:0007669"/>
    <property type="project" value="UniProtKB-KW"/>
</dbReference>
<dbReference type="InterPro" id="IPR000055">
    <property type="entry name" value="Restrct_endonuc_typeI_TRD"/>
</dbReference>
<feature type="coiled-coil region" evidence="4">
    <location>
        <begin position="102"/>
        <end position="129"/>
    </location>
</feature>
<evidence type="ECO:0000313" key="6">
    <source>
        <dbReference type="EMBL" id="MDW2916700.1"/>
    </source>
</evidence>
<keyword evidence="4" id="KW-0175">Coiled coil</keyword>
<comment type="caution">
    <text evidence="6">The sequence shown here is derived from an EMBL/GenBank/DDBJ whole genome shotgun (WGS) entry which is preliminary data.</text>
</comment>
<comment type="similarity">
    <text evidence="1">Belongs to the type-I restriction system S methylase family.</text>
</comment>
<gene>
    <name evidence="6" type="ORF">R7W55_03605</name>
</gene>
<keyword evidence="6" id="KW-0540">Nuclease</keyword>
<dbReference type="Pfam" id="PF01420">
    <property type="entry name" value="Methylase_S"/>
    <property type="match status" value="1"/>
</dbReference>
<dbReference type="InterPro" id="IPR044946">
    <property type="entry name" value="Restrct_endonuc_typeI_TRD_sf"/>
</dbReference>
<dbReference type="AlphaFoldDB" id="A0AAP6CUG2"/>